<keyword evidence="2" id="KW-1185">Reference proteome</keyword>
<protein>
    <submittedName>
        <fullName evidence="1">Toxin-antitoxin system YwqK family antitoxin</fullName>
    </submittedName>
</protein>
<evidence type="ECO:0000313" key="1">
    <source>
        <dbReference type="EMBL" id="RRQ50224.1"/>
    </source>
</evidence>
<dbReference type="PANTHER" id="PTHR46820:SF1">
    <property type="entry name" value="HISTONE-LYSINE N-METHYLTRANSFERASE SETD7"/>
    <property type="match status" value="1"/>
</dbReference>
<dbReference type="GO" id="GO:0005694">
    <property type="term" value="C:chromosome"/>
    <property type="evidence" value="ECO:0007669"/>
    <property type="project" value="TreeGrafter"/>
</dbReference>
<dbReference type="PANTHER" id="PTHR46820">
    <property type="entry name" value="HISTONE-LYSINE N-METHYLTRANSFERASE SETD7"/>
    <property type="match status" value="1"/>
</dbReference>
<accession>A0A3R8Q018</accession>
<dbReference type="SUPFAM" id="SSF82185">
    <property type="entry name" value="Histone H3 K4-specific methyltransferase SET7/9 N-terminal domain"/>
    <property type="match status" value="2"/>
</dbReference>
<gene>
    <name evidence="1" type="ORF">DZC72_06575</name>
</gene>
<proteinExistence type="predicted"/>
<dbReference type="GO" id="GO:0003682">
    <property type="term" value="F:chromatin binding"/>
    <property type="evidence" value="ECO:0007669"/>
    <property type="project" value="TreeGrafter"/>
</dbReference>
<evidence type="ECO:0000313" key="2">
    <source>
        <dbReference type="Proteomes" id="UP000286990"/>
    </source>
</evidence>
<dbReference type="OrthoDB" id="9785122at2"/>
<organism evidence="1 2">
    <name type="scientific">Maribacter algicola</name>
    <dbReference type="NCBI Taxonomy" id="2498892"/>
    <lineage>
        <taxon>Bacteria</taxon>
        <taxon>Pseudomonadati</taxon>
        <taxon>Bacteroidota</taxon>
        <taxon>Flavobacteriia</taxon>
        <taxon>Flavobacteriales</taxon>
        <taxon>Flavobacteriaceae</taxon>
        <taxon>Maribacter</taxon>
    </lineage>
</organism>
<reference evidence="2" key="1">
    <citation type="submission" date="2018-12" db="EMBL/GenBank/DDBJ databases">
        <title>Maribacter lutimaris sp. nov., isolated from marine sediment.</title>
        <authorList>
            <person name="Kim K.K."/>
        </authorList>
    </citation>
    <scope>NUCLEOTIDE SEQUENCE [LARGE SCALE GENOMIC DNA]</scope>
    <source>
        <strain evidence="2">PoM-212</strain>
    </source>
</reference>
<comment type="caution">
    <text evidence="1">The sequence shown here is derived from an EMBL/GenBank/DDBJ whole genome shotgun (WGS) entry which is preliminary data.</text>
</comment>
<dbReference type="Proteomes" id="UP000286990">
    <property type="component" value="Unassembled WGS sequence"/>
</dbReference>
<name>A0A3R8Q018_9FLAO</name>
<dbReference type="Gene3D" id="2.20.110.10">
    <property type="entry name" value="Histone H3 K4-specific methyltransferase SET7/9 N-terminal domain"/>
    <property type="match status" value="2"/>
</dbReference>
<dbReference type="RefSeq" id="WP_125222041.1">
    <property type="nucleotide sequence ID" value="NZ_QUSX01000001.1"/>
</dbReference>
<sequence>MKPTYISEIEELNLEGWTVKEETSSFSIYQKDGINKKIQIFDNYTLEENYKGEKLNGSVIGRMKKPFLHYPNYESKIYLIESYKEGLREGVSEMFYNDGSKIRQEWKNDQLNDKWEEWFGNGQKKKEKNYVNGNLSGEQYEWYENGQLKLKEKFINGLQVGESVKYLENGKLKRKKFYKNGKIEGLVYELWDFKGKVVDGGIYSETEYLGDNPNGKETVFYPNGNKMREGTVVNGKENGERIWYNMNGTKSIKENYKNGELEGERFLYDENGNLESTQEYSNGERIS</sequence>
<dbReference type="GO" id="GO:0070828">
    <property type="term" value="P:heterochromatin organization"/>
    <property type="evidence" value="ECO:0007669"/>
    <property type="project" value="TreeGrafter"/>
</dbReference>
<dbReference type="InterPro" id="IPR011652">
    <property type="entry name" value="MORN_2"/>
</dbReference>
<dbReference type="Pfam" id="PF07661">
    <property type="entry name" value="MORN_2"/>
    <property type="match status" value="4"/>
</dbReference>
<dbReference type="EMBL" id="QUSX01000001">
    <property type="protein sequence ID" value="RRQ50224.1"/>
    <property type="molecule type" value="Genomic_DNA"/>
</dbReference>
<dbReference type="AlphaFoldDB" id="A0A3R8Q018"/>